<comment type="similarity">
    <text evidence="1">Belongs to the LysR transcriptional regulatory family.</text>
</comment>
<reference evidence="7" key="1">
    <citation type="journal article" date="2019" name="Int. J. Syst. Evol. Microbiol.">
        <title>The Global Catalogue of Microorganisms (GCM) 10K type strain sequencing project: providing services to taxonomists for standard genome sequencing and annotation.</title>
        <authorList>
            <consortium name="The Broad Institute Genomics Platform"/>
            <consortium name="The Broad Institute Genome Sequencing Center for Infectious Disease"/>
            <person name="Wu L."/>
            <person name="Ma J."/>
        </authorList>
    </citation>
    <scope>NUCLEOTIDE SEQUENCE [LARGE SCALE GENOMIC DNA]</scope>
    <source>
        <strain evidence="7">KCTC 52039</strain>
    </source>
</reference>
<sequence>MARSDEIFRTIAQLAPAELAAFLAVVEHGGYRAAARATGSSPSALSHAVAGLEARLKVQMFIRTTRNVSLTEAGERFAEALRPALHHLGAALDALDDFSDQPNSIIRINASAVAAEVVMVPLIVGFLRRHPQMRIDLRSDDALIDLASGGFDCGLRLIERVPQEMVAVPVGGQQQHIVVAAPSYLHDAPPIRTPADLAAQDCIQLRLAEAARLRWDFARRGEAFSLQTEGRLVLDDARLVLAAARAGFGVGYVSRAAAAADLAAGRLVQVLAEWTPPYPGLALYYVRHRQMSAGMRAFVAFARGLA</sequence>
<dbReference type="Proteomes" id="UP001595547">
    <property type="component" value="Unassembled WGS sequence"/>
</dbReference>
<protein>
    <submittedName>
        <fullName evidence="6">LysR substrate-binding domain-containing protein</fullName>
    </submittedName>
</protein>
<dbReference type="PANTHER" id="PTHR30537">
    <property type="entry name" value="HTH-TYPE TRANSCRIPTIONAL REGULATOR"/>
    <property type="match status" value="1"/>
</dbReference>
<dbReference type="InterPro" id="IPR000847">
    <property type="entry name" value="LysR_HTH_N"/>
</dbReference>
<comment type="caution">
    <text evidence="6">The sequence shown here is derived from an EMBL/GenBank/DDBJ whole genome shotgun (WGS) entry which is preliminary data.</text>
</comment>
<dbReference type="RefSeq" id="WP_380074950.1">
    <property type="nucleotide sequence ID" value="NZ_JBHRTO010000003.1"/>
</dbReference>
<name>A0ABV7J3H5_9RHOB</name>
<evidence type="ECO:0000256" key="1">
    <source>
        <dbReference type="ARBA" id="ARBA00009437"/>
    </source>
</evidence>
<dbReference type="PANTHER" id="PTHR30537:SF1">
    <property type="entry name" value="HTH-TYPE TRANSCRIPTIONAL REGULATOR PGRR"/>
    <property type="match status" value="1"/>
</dbReference>
<evidence type="ECO:0000313" key="7">
    <source>
        <dbReference type="Proteomes" id="UP001595547"/>
    </source>
</evidence>
<keyword evidence="4" id="KW-0804">Transcription</keyword>
<keyword evidence="7" id="KW-1185">Reference proteome</keyword>
<dbReference type="InterPro" id="IPR036388">
    <property type="entry name" value="WH-like_DNA-bd_sf"/>
</dbReference>
<evidence type="ECO:0000256" key="4">
    <source>
        <dbReference type="ARBA" id="ARBA00023163"/>
    </source>
</evidence>
<dbReference type="SUPFAM" id="SSF53850">
    <property type="entry name" value="Periplasmic binding protein-like II"/>
    <property type="match status" value="1"/>
</dbReference>
<evidence type="ECO:0000256" key="3">
    <source>
        <dbReference type="ARBA" id="ARBA00023125"/>
    </source>
</evidence>
<dbReference type="Pfam" id="PF03466">
    <property type="entry name" value="LysR_substrate"/>
    <property type="match status" value="1"/>
</dbReference>
<dbReference type="Gene3D" id="1.10.10.10">
    <property type="entry name" value="Winged helix-like DNA-binding domain superfamily/Winged helix DNA-binding domain"/>
    <property type="match status" value="1"/>
</dbReference>
<evidence type="ECO:0000256" key="2">
    <source>
        <dbReference type="ARBA" id="ARBA00023015"/>
    </source>
</evidence>
<feature type="domain" description="HTH lysR-type" evidence="5">
    <location>
        <begin position="19"/>
        <end position="71"/>
    </location>
</feature>
<keyword evidence="3" id="KW-0238">DNA-binding</keyword>
<dbReference type="EMBL" id="JBHRTO010000003">
    <property type="protein sequence ID" value="MFC3183265.1"/>
    <property type="molecule type" value="Genomic_DNA"/>
</dbReference>
<accession>A0ABV7J3H5</accession>
<dbReference type="SUPFAM" id="SSF46785">
    <property type="entry name" value="Winged helix' DNA-binding domain"/>
    <property type="match status" value="1"/>
</dbReference>
<evidence type="ECO:0000259" key="5">
    <source>
        <dbReference type="PROSITE" id="PS50931"/>
    </source>
</evidence>
<proteinExistence type="inferred from homology"/>
<evidence type="ECO:0000313" key="6">
    <source>
        <dbReference type="EMBL" id="MFC3183265.1"/>
    </source>
</evidence>
<gene>
    <name evidence="6" type="ORF">ACFOGH_19890</name>
</gene>
<dbReference type="Pfam" id="PF00126">
    <property type="entry name" value="HTH_1"/>
    <property type="match status" value="1"/>
</dbReference>
<organism evidence="6 7">
    <name type="scientific">Cypionkella sinensis</name>
    <dbReference type="NCBI Taxonomy" id="1756043"/>
    <lineage>
        <taxon>Bacteria</taxon>
        <taxon>Pseudomonadati</taxon>
        <taxon>Pseudomonadota</taxon>
        <taxon>Alphaproteobacteria</taxon>
        <taxon>Rhodobacterales</taxon>
        <taxon>Paracoccaceae</taxon>
        <taxon>Cypionkella</taxon>
    </lineage>
</organism>
<dbReference type="Gene3D" id="3.40.190.290">
    <property type="match status" value="1"/>
</dbReference>
<dbReference type="PROSITE" id="PS50931">
    <property type="entry name" value="HTH_LYSR"/>
    <property type="match status" value="1"/>
</dbReference>
<dbReference type="InterPro" id="IPR058163">
    <property type="entry name" value="LysR-type_TF_proteobact-type"/>
</dbReference>
<keyword evidence="2" id="KW-0805">Transcription regulation</keyword>
<dbReference type="InterPro" id="IPR005119">
    <property type="entry name" value="LysR_subst-bd"/>
</dbReference>
<dbReference type="InterPro" id="IPR036390">
    <property type="entry name" value="WH_DNA-bd_sf"/>
</dbReference>